<dbReference type="InterPro" id="IPR012258">
    <property type="entry name" value="Acyl-CoA_oxidase"/>
</dbReference>
<dbReference type="InterPro" id="IPR037069">
    <property type="entry name" value="AcylCoA_DH/ox_N_sf"/>
</dbReference>
<feature type="domain" description="Acyl-CoA oxidase C-alpha1" evidence="18">
    <location>
        <begin position="285"/>
        <end position="446"/>
    </location>
</feature>
<dbReference type="EMBL" id="NEDP02076751">
    <property type="protein sequence ID" value="OWF34664.1"/>
    <property type="molecule type" value="Genomic_DNA"/>
</dbReference>
<evidence type="ECO:0000256" key="9">
    <source>
        <dbReference type="ARBA" id="ARBA00022840"/>
    </source>
</evidence>
<feature type="active site" description="Proton acceptor" evidence="14">
    <location>
        <position position="431"/>
    </location>
</feature>
<dbReference type="Proteomes" id="UP000242188">
    <property type="component" value="Unassembled WGS sequence"/>
</dbReference>
<dbReference type="InterPro" id="IPR055060">
    <property type="entry name" value="ACOX_C_alpha1"/>
</dbReference>
<comment type="cofactor">
    <cofactor evidence="1">
        <name>FAD</name>
        <dbReference type="ChEBI" id="CHEBI:57692"/>
    </cofactor>
</comment>
<dbReference type="FunFam" id="2.40.110.10:FF:000003">
    <property type="entry name" value="Acyl-coenzyme A oxidase"/>
    <property type="match status" value="1"/>
</dbReference>
<feature type="domain" description="Acyl-coenzyme A oxidase N-terminal" evidence="17">
    <location>
        <begin position="28"/>
        <end position="142"/>
    </location>
</feature>
<organism evidence="19 20">
    <name type="scientific">Mizuhopecten yessoensis</name>
    <name type="common">Japanese scallop</name>
    <name type="synonym">Patinopecten yessoensis</name>
    <dbReference type="NCBI Taxonomy" id="6573"/>
    <lineage>
        <taxon>Eukaryota</taxon>
        <taxon>Metazoa</taxon>
        <taxon>Spiralia</taxon>
        <taxon>Lophotrochozoa</taxon>
        <taxon>Mollusca</taxon>
        <taxon>Bivalvia</taxon>
        <taxon>Autobranchia</taxon>
        <taxon>Pteriomorphia</taxon>
        <taxon>Pectinida</taxon>
        <taxon>Pectinoidea</taxon>
        <taxon>Pectinidae</taxon>
        <taxon>Mizuhopecten</taxon>
    </lineage>
</organism>
<dbReference type="Gene3D" id="1.10.540.10">
    <property type="entry name" value="Acyl-CoA dehydrogenase/oxidase, N-terminal domain"/>
    <property type="match status" value="1"/>
</dbReference>
<dbReference type="AlphaFoldDB" id="A0A210PDX3"/>
<feature type="domain" description="Acyl-CoA oxidase C-terminal" evidence="16">
    <location>
        <begin position="485"/>
        <end position="664"/>
    </location>
</feature>
<dbReference type="GO" id="GO:0055088">
    <property type="term" value="P:lipid homeostasis"/>
    <property type="evidence" value="ECO:0007669"/>
    <property type="project" value="TreeGrafter"/>
</dbReference>
<evidence type="ECO:0000256" key="15">
    <source>
        <dbReference type="PIRSR" id="PIRSR000168-2"/>
    </source>
</evidence>
<keyword evidence="5 13" id="KW-0285">Flavoprotein</keyword>
<dbReference type="GO" id="GO:0005524">
    <property type="term" value="F:ATP binding"/>
    <property type="evidence" value="ECO:0007669"/>
    <property type="project" value="UniProtKB-KW"/>
</dbReference>
<dbReference type="OrthoDB" id="538336at2759"/>
<comment type="pathway">
    <text evidence="3">Lipid metabolism; peroxisomal fatty acid beta-oxidation.</text>
</comment>
<evidence type="ECO:0000259" key="16">
    <source>
        <dbReference type="Pfam" id="PF01756"/>
    </source>
</evidence>
<evidence type="ECO:0000256" key="7">
    <source>
        <dbReference type="ARBA" id="ARBA00022827"/>
    </source>
</evidence>
<evidence type="ECO:0000256" key="5">
    <source>
        <dbReference type="ARBA" id="ARBA00022630"/>
    </source>
</evidence>
<dbReference type="InterPro" id="IPR002655">
    <property type="entry name" value="Acyl-CoA_oxidase_C"/>
</dbReference>
<dbReference type="FunFam" id="1.20.140.10:FF:000005">
    <property type="entry name" value="Acyl-coenzyme A oxidase"/>
    <property type="match status" value="1"/>
</dbReference>
<evidence type="ECO:0000256" key="3">
    <source>
        <dbReference type="ARBA" id="ARBA00004846"/>
    </source>
</evidence>
<feature type="binding site" evidence="15">
    <location>
        <position position="188"/>
    </location>
    <ligand>
        <name>FAD</name>
        <dbReference type="ChEBI" id="CHEBI:57692"/>
    </ligand>
</feature>
<accession>A0A210PDX3</accession>
<keyword evidence="11" id="KW-0443">Lipid metabolism</keyword>
<dbReference type="Pfam" id="PF01756">
    <property type="entry name" value="ACOX"/>
    <property type="match status" value="1"/>
</dbReference>
<evidence type="ECO:0000256" key="10">
    <source>
        <dbReference type="ARBA" id="ARBA00023002"/>
    </source>
</evidence>
<dbReference type="InterPro" id="IPR046373">
    <property type="entry name" value="Acyl-CoA_Oxase/DH_mid-dom_sf"/>
</dbReference>
<sequence>MANEVMAGMESNAINPDIARERLKATFDPLELTHIFDGGKERTTRRKELENLLFSDPLFCLRDNIYLSTSDLYSATMARSVKLFRLKQDQKWSEDDLLLALRLIRDQNCLSLHHSMFLPALERLASDDQKARWLPLARRYHMVGTYAQTELGHGTNLMELETTATYDKATDEFVLSTPKLSSIKWWPGSLGKTSNHAIVLAQLVVDSKKCGMHPFMVQIRSLVDHTPMPGIKLGVIGQKMGSNHNDNGFLFLNNVRIPRENMLMKNAQVTRAGKFLTSGPNKANYATMIYVRVMILSWSFGAISAAATAAIRYSSVRRQSSLAPGQEESQVLDYQTQQYKLFPTLASGYGFFFIHKVLSAKYKAMLVDMQSGNSKALPEMHAWSSGMKALITDITTYNMEICRRSCGGHGYLRASGLSDMVCEAFPLATVEGENTVLYLQVARYLLKQIAKALTGQQTTGTTEYLTMNEASYICPLQKPVDCRNPDFLCEVYKKRAYRMVLKVAQALQRDMESGKEQAVYMNNNLQPLVRMATAHCYYLAMRSYIEGLASLQVSPPARKILDKLCCLFGVHYIVTLSGDFLEAEAIGLEQLQWLQELELQLLAEIRPDAVTLVDALDFHDETLSSAIGCYDGRAYERLYEAALKEPMNQTEVDPAYDKYLKHLIMEGAQSKL</sequence>
<keyword evidence="9" id="KW-0067">ATP-binding</keyword>
<evidence type="ECO:0000256" key="6">
    <source>
        <dbReference type="ARBA" id="ARBA00022741"/>
    </source>
</evidence>
<dbReference type="FunFam" id="1.20.140.10:FF:000013">
    <property type="entry name" value="Acyl-coenzyme A oxidase"/>
    <property type="match status" value="1"/>
</dbReference>
<evidence type="ECO:0000313" key="20">
    <source>
        <dbReference type="Proteomes" id="UP000242188"/>
    </source>
</evidence>
<evidence type="ECO:0000259" key="17">
    <source>
        <dbReference type="Pfam" id="PF14749"/>
    </source>
</evidence>
<proteinExistence type="inferred from homology"/>
<dbReference type="GO" id="GO:0033540">
    <property type="term" value="P:fatty acid beta-oxidation using acyl-CoA oxidase"/>
    <property type="evidence" value="ECO:0007669"/>
    <property type="project" value="TreeGrafter"/>
</dbReference>
<dbReference type="GO" id="GO:0005777">
    <property type="term" value="C:peroxisome"/>
    <property type="evidence" value="ECO:0007669"/>
    <property type="project" value="UniProtKB-SubCell"/>
</dbReference>
<dbReference type="GO" id="GO:0005504">
    <property type="term" value="F:fatty acid binding"/>
    <property type="evidence" value="ECO:0007669"/>
    <property type="project" value="TreeGrafter"/>
</dbReference>
<keyword evidence="6" id="KW-0547">Nucleotide-binding</keyword>
<evidence type="ECO:0000256" key="4">
    <source>
        <dbReference type="ARBA" id="ARBA00006288"/>
    </source>
</evidence>
<keyword evidence="10" id="KW-0560">Oxidoreductase</keyword>
<evidence type="ECO:0000256" key="12">
    <source>
        <dbReference type="ARBA" id="ARBA00023140"/>
    </source>
</evidence>
<dbReference type="GO" id="GO:0071949">
    <property type="term" value="F:FAD binding"/>
    <property type="evidence" value="ECO:0007669"/>
    <property type="project" value="InterPro"/>
</dbReference>
<reference evidence="19 20" key="1">
    <citation type="journal article" date="2017" name="Nat. Ecol. Evol.">
        <title>Scallop genome provides insights into evolution of bilaterian karyotype and development.</title>
        <authorList>
            <person name="Wang S."/>
            <person name="Zhang J."/>
            <person name="Jiao W."/>
            <person name="Li J."/>
            <person name="Xun X."/>
            <person name="Sun Y."/>
            <person name="Guo X."/>
            <person name="Huan P."/>
            <person name="Dong B."/>
            <person name="Zhang L."/>
            <person name="Hu X."/>
            <person name="Sun X."/>
            <person name="Wang J."/>
            <person name="Zhao C."/>
            <person name="Wang Y."/>
            <person name="Wang D."/>
            <person name="Huang X."/>
            <person name="Wang R."/>
            <person name="Lv J."/>
            <person name="Li Y."/>
            <person name="Zhang Z."/>
            <person name="Liu B."/>
            <person name="Lu W."/>
            <person name="Hui Y."/>
            <person name="Liang J."/>
            <person name="Zhou Z."/>
            <person name="Hou R."/>
            <person name="Li X."/>
            <person name="Liu Y."/>
            <person name="Li H."/>
            <person name="Ning X."/>
            <person name="Lin Y."/>
            <person name="Zhao L."/>
            <person name="Xing Q."/>
            <person name="Dou J."/>
            <person name="Li Y."/>
            <person name="Mao J."/>
            <person name="Guo H."/>
            <person name="Dou H."/>
            <person name="Li T."/>
            <person name="Mu C."/>
            <person name="Jiang W."/>
            <person name="Fu Q."/>
            <person name="Fu X."/>
            <person name="Miao Y."/>
            <person name="Liu J."/>
            <person name="Yu Q."/>
            <person name="Li R."/>
            <person name="Liao H."/>
            <person name="Li X."/>
            <person name="Kong Y."/>
            <person name="Jiang Z."/>
            <person name="Chourrout D."/>
            <person name="Li R."/>
            <person name="Bao Z."/>
        </authorList>
    </citation>
    <scope>NUCLEOTIDE SEQUENCE [LARGE SCALE GENOMIC DNA]</scope>
    <source>
        <strain evidence="19 20">PY_sf001</strain>
    </source>
</reference>
<comment type="subcellular location">
    <subcellularLocation>
        <location evidence="2">Peroxisome</location>
    </subcellularLocation>
</comment>
<evidence type="ECO:0000256" key="11">
    <source>
        <dbReference type="ARBA" id="ARBA00023098"/>
    </source>
</evidence>
<keyword evidence="12" id="KW-0576">Peroxisome</keyword>
<gene>
    <name evidence="19" type="ORF">KP79_PYT11433</name>
</gene>
<dbReference type="Gene3D" id="1.20.140.10">
    <property type="entry name" value="Butyryl-CoA Dehydrogenase, subunit A, domain 3"/>
    <property type="match status" value="2"/>
</dbReference>
<dbReference type="STRING" id="6573.A0A210PDX3"/>
<dbReference type="PANTHER" id="PTHR10909:SF250">
    <property type="entry name" value="PEROXISOMAL ACYL-COENZYME A OXIDASE 1"/>
    <property type="match status" value="1"/>
</dbReference>
<dbReference type="SUPFAM" id="SSF47203">
    <property type="entry name" value="Acyl-CoA dehydrogenase C-terminal domain-like"/>
    <property type="match status" value="2"/>
</dbReference>
<comment type="similarity">
    <text evidence="4 13">Belongs to the acyl-CoA oxidase family.</text>
</comment>
<feature type="binding site" evidence="15">
    <location>
        <position position="149"/>
    </location>
    <ligand>
        <name>FAD</name>
        <dbReference type="ChEBI" id="CHEBI:57692"/>
    </ligand>
</feature>
<dbReference type="PIRSF" id="PIRSF000168">
    <property type="entry name" value="Acyl-CoA_oxidase"/>
    <property type="match status" value="1"/>
</dbReference>
<evidence type="ECO:0000313" key="19">
    <source>
        <dbReference type="EMBL" id="OWF34664.1"/>
    </source>
</evidence>
<protein>
    <recommendedName>
        <fullName evidence="13">Acyl-coenzyme A oxidase</fullName>
    </recommendedName>
</protein>
<evidence type="ECO:0000256" key="2">
    <source>
        <dbReference type="ARBA" id="ARBA00004275"/>
    </source>
</evidence>
<dbReference type="InterPro" id="IPR036250">
    <property type="entry name" value="AcylCo_DH-like_C"/>
</dbReference>
<keyword evidence="7 13" id="KW-0274">FAD</keyword>
<evidence type="ECO:0000256" key="8">
    <source>
        <dbReference type="ARBA" id="ARBA00022832"/>
    </source>
</evidence>
<dbReference type="FunFam" id="1.10.540.10:FF:000006">
    <property type="entry name" value="Acyl-coenzyme A oxidase"/>
    <property type="match status" value="1"/>
</dbReference>
<dbReference type="InterPro" id="IPR009100">
    <property type="entry name" value="AcylCoA_DH/oxidase_NM_dom_sf"/>
</dbReference>
<evidence type="ECO:0000256" key="14">
    <source>
        <dbReference type="PIRSR" id="PIRSR000168-1"/>
    </source>
</evidence>
<dbReference type="Pfam" id="PF22924">
    <property type="entry name" value="ACOX_C_alpha1"/>
    <property type="match status" value="1"/>
</dbReference>
<dbReference type="GO" id="GO:0003997">
    <property type="term" value="F:acyl-CoA oxidase activity"/>
    <property type="evidence" value="ECO:0007669"/>
    <property type="project" value="InterPro"/>
</dbReference>
<dbReference type="Pfam" id="PF14749">
    <property type="entry name" value="Acyl-CoA_ox_N"/>
    <property type="match status" value="1"/>
</dbReference>
<evidence type="ECO:0000259" key="18">
    <source>
        <dbReference type="Pfam" id="PF22924"/>
    </source>
</evidence>
<dbReference type="Gene3D" id="2.40.110.10">
    <property type="entry name" value="Butyryl-CoA Dehydrogenase, subunit A, domain 2"/>
    <property type="match status" value="1"/>
</dbReference>
<evidence type="ECO:0000256" key="13">
    <source>
        <dbReference type="PIRNR" id="PIRNR000168"/>
    </source>
</evidence>
<keyword evidence="20" id="KW-1185">Reference proteome</keyword>
<dbReference type="SUPFAM" id="SSF56645">
    <property type="entry name" value="Acyl-CoA dehydrogenase NM domain-like"/>
    <property type="match status" value="1"/>
</dbReference>
<comment type="caution">
    <text evidence="19">The sequence shown here is derived from an EMBL/GenBank/DDBJ whole genome shotgun (WGS) entry which is preliminary data.</text>
</comment>
<keyword evidence="8" id="KW-0276">Fatty acid metabolism</keyword>
<evidence type="ECO:0000256" key="1">
    <source>
        <dbReference type="ARBA" id="ARBA00001974"/>
    </source>
</evidence>
<name>A0A210PDX3_MIZYE</name>
<dbReference type="PANTHER" id="PTHR10909">
    <property type="entry name" value="ELECTRON TRANSPORT OXIDOREDUCTASE"/>
    <property type="match status" value="1"/>
</dbReference>
<dbReference type="InterPro" id="IPR029320">
    <property type="entry name" value="Acyl-CoA_ox_N"/>
</dbReference>